<accession>A0A8J5X0U8</accession>
<name>A0A8J5X0U8_DIALT</name>
<dbReference type="EMBL" id="JAGTXO010000060">
    <property type="protein sequence ID" value="KAG8457901.1"/>
    <property type="molecule type" value="Genomic_DNA"/>
</dbReference>
<organism evidence="1 2">
    <name type="scientific">Diacronema lutheri</name>
    <name type="common">Unicellular marine alga</name>
    <name type="synonym">Monochrysis lutheri</name>
    <dbReference type="NCBI Taxonomy" id="2081491"/>
    <lineage>
        <taxon>Eukaryota</taxon>
        <taxon>Haptista</taxon>
        <taxon>Haptophyta</taxon>
        <taxon>Pavlovophyceae</taxon>
        <taxon>Pavlovales</taxon>
        <taxon>Pavlovaceae</taxon>
        <taxon>Diacronema</taxon>
    </lineage>
</organism>
<reference evidence="1" key="1">
    <citation type="submission" date="2021-05" db="EMBL/GenBank/DDBJ databases">
        <title>The genome of the haptophyte Pavlova lutheri (Diacronema luteri, Pavlovales) - a model for lipid biosynthesis in eukaryotic algae.</title>
        <authorList>
            <person name="Hulatt C.J."/>
            <person name="Posewitz M.C."/>
        </authorList>
    </citation>
    <scope>NUCLEOTIDE SEQUENCE</scope>
    <source>
        <strain evidence="1">NIVA-4/92</strain>
    </source>
</reference>
<keyword evidence="2" id="KW-1185">Reference proteome</keyword>
<dbReference type="InterPro" id="IPR029058">
    <property type="entry name" value="AB_hydrolase_fold"/>
</dbReference>
<comment type="caution">
    <text evidence="1">The sequence shown here is derived from an EMBL/GenBank/DDBJ whole genome shotgun (WGS) entry which is preliminary data.</text>
</comment>
<evidence type="ECO:0000313" key="1">
    <source>
        <dbReference type="EMBL" id="KAG8457901.1"/>
    </source>
</evidence>
<dbReference type="SUPFAM" id="SSF53474">
    <property type="entry name" value="alpha/beta-Hydrolases"/>
    <property type="match status" value="1"/>
</dbReference>
<evidence type="ECO:0000313" key="2">
    <source>
        <dbReference type="Proteomes" id="UP000751190"/>
    </source>
</evidence>
<gene>
    <name evidence="1" type="ORF">KFE25_011967</name>
</gene>
<evidence type="ECO:0008006" key="3">
    <source>
        <dbReference type="Google" id="ProtNLM"/>
    </source>
</evidence>
<dbReference type="Proteomes" id="UP000751190">
    <property type="component" value="Unassembled WGS sequence"/>
</dbReference>
<protein>
    <recommendedName>
        <fullName evidence="3">Alpha/beta hydrolase</fullName>
    </recommendedName>
</protein>
<dbReference type="Gene3D" id="3.40.50.1820">
    <property type="entry name" value="alpha/beta hydrolase"/>
    <property type="match status" value="1"/>
</dbReference>
<sequence>MHDLPRVLFATGLETGARDAKAGVLAASFRHVCVPDMRTGVFRVWRRNSIFRRALAPTSAPHAARLLALVLALLVAVAPRVPSRARALAGLAASATLPGLAREGLASSFAASVEAQRSALRMFAPDVAVGSSWGGAALLALREAGEWTGPLVLVAPARELVRRCGPARFRAPAHVDVGRAPSRTARAAVGATGARGAVVIVHADDDPIVPLSDSRELCRWNRGFRLLLVPNGGHRCARALEPPGKDGRPLLAALVSELHQRRVRVTI</sequence>
<dbReference type="AlphaFoldDB" id="A0A8J5X0U8"/>
<proteinExistence type="predicted"/>